<dbReference type="SUPFAM" id="SSF57667">
    <property type="entry name" value="beta-beta-alpha zinc fingers"/>
    <property type="match status" value="1"/>
</dbReference>
<name>A0A8X8B423_BRACI</name>
<keyword evidence="1" id="KW-0863">Zinc-finger</keyword>
<feature type="compositionally biased region" description="Basic residues" evidence="2">
    <location>
        <begin position="182"/>
        <end position="194"/>
    </location>
</feature>
<feature type="region of interest" description="Disordered" evidence="2">
    <location>
        <begin position="172"/>
        <end position="194"/>
    </location>
</feature>
<keyword evidence="6" id="KW-1185">Reference proteome</keyword>
<evidence type="ECO:0000256" key="1">
    <source>
        <dbReference type="PROSITE-ProRule" id="PRU00042"/>
    </source>
</evidence>
<evidence type="ECO:0000256" key="3">
    <source>
        <dbReference type="SAM" id="SignalP"/>
    </source>
</evidence>
<evidence type="ECO:0000313" key="5">
    <source>
        <dbReference type="EMBL" id="KAG2320857.1"/>
    </source>
</evidence>
<dbReference type="PROSITE" id="PS50157">
    <property type="entry name" value="ZINC_FINGER_C2H2_2"/>
    <property type="match status" value="1"/>
</dbReference>
<dbReference type="SMART" id="SM00355">
    <property type="entry name" value="ZnF_C2H2"/>
    <property type="match status" value="1"/>
</dbReference>
<evidence type="ECO:0000313" key="6">
    <source>
        <dbReference type="Proteomes" id="UP000886595"/>
    </source>
</evidence>
<dbReference type="PANTHER" id="PTHR46869:SF17">
    <property type="entry name" value="C2H2-TYPE DOMAIN-CONTAINING PROTEIN"/>
    <property type="match status" value="1"/>
</dbReference>
<keyword evidence="1" id="KW-0479">Metal-binding</keyword>
<dbReference type="PANTHER" id="PTHR46869">
    <property type="entry name" value="C2H2-LIKE ZINC FINGER PROTEIN"/>
    <property type="match status" value="1"/>
</dbReference>
<reference evidence="5 6" key="1">
    <citation type="submission" date="2020-02" db="EMBL/GenBank/DDBJ databases">
        <authorList>
            <person name="Ma Q."/>
            <person name="Huang Y."/>
            <person name="Song X."/>
            <person name="Pei D."/>
        </authorList>
    </citation>
    <scope>NUCLEOTIDE SEQUENCE [LARGE SCALE GENOMIC DNA]</scope>
    <source>
        <strain evidence="5">Sxm20200214</strain>
        <tissue evidence="5">Leaf</tissue>
    </source>
</reference>
<comment type="caution">
    <text evidence="5">The sequence shown here is derived from an EMBL/GenBank/DDBJ whole genome shotgun (WGS) entry which is preliminary data.</text>
</comment>
<evidence type="ECO:0000256" key="2">
    <source>
        <dbReference type="SAM" id="MobiDB-lite"/>
    </source>
</evidence>
<dbReference type="AlphaFoldDB" id="A0A8X8B423"/>
<dbReference type="InterPro" id="IPR036236">
    <property type="entry name" value="Znf_C2H2_sf"/>
</dbReference>
<dbReference type="Proteomes" id="UP000886595">
    <property type="component" value="Unassembled WGS sequence"/>
</dbReference>
<dbReference type="PROSITE" id="PS00028">
    <property type="entry name" value="ZINC_FINGER_C2H2_1"/>
    <property type="match status" value="1"/>
</dbReference>
<keyword evidence="1" id="KW-0862">Zinc</keyword>
<dbReference type="Pfam" id="PF13912">
    <property type="entry name" value="zf-C2H2_6"/>
    <property type="match status" value="1"/>
</dbReference>
<dbReference type="EMBL" id="JAAMPC010000003">
    <property type="protein sequence ID" value="KAG2320857.1"/>
    <property type="molecule type" value="Genomic_DNA"/>
</dbReference>
<gene>
    <name evidence="5" type="ORF">Bca52824_014070</name>
</gene>
<feature type="signal peptide" evidence="3">
    <location>
        <begin position="1"/>
        <end position="17"/>
    </location>
</feature>
<protein>
    <recommendedName>
        <fullName evidence="4">C2H2-type domain-containing protein</fullName>
    </recommendedName>
</protein>
<accession>A0A8X8B423</accession>
<proteinExistence type="predicted"/>
<dbReference type="InterPro" id="IPR013087">
    <property type="entry name" value="Znf_C2H2_type"/>
</dbReference>
<organism evidence="5 6">
    <name type="scientific">Brassica carinata</name>
    <name type="common">Ethiopian mustard</name>
    <name type="synonym">Abyssinian cabbage</name>
    <dbReference type="NCBI Taxonomy" id="52824"/>
    <lineage>
        <taxon>Eukaryota</taxon>
        <taxon>Viridiplantae</taxon>
        <taxon>Streptophyta</taxon>
        <taxon>Embryophyta</taxon>
        <taxon>Tracheophyta</taxon>
        <taxon>Spermatophyta</taxon>
        <taxon>Magnoliopsida</taxon>
        <taxon>eudicotyledons</taxon>
        <taxon>Gunneridae</taxon>
        <taxon>Pentapetalae</taxon>
        <taxon>rosids</taxon>
        <taxon>malvids</taxon>
        <taxon>Brassicales</taxon>
        <taxon>Brassicaceae</taxon>
        <taxon>Brassiceae</taxon>
        <taxon>Brassica</taxon>
    </lineage>
</organism>
<feature type="domain" description="C2H2-type" evidence="4">
    <location>
        <begin position="145"/>
        <end position="172"/>
    </location>
</feature>
<dbReference type="GO" id="GO:0008270">
    <property type="term" value="F:zinc ion binding"/>
    <property type="evidence" value="ECO:0007669"/>
    <property type="project" value="UniProtKB-KW"/>
</dbReference>
<dbReference type="OrthoDB" id="5305647at2759"/>
<evidence type="ECO:0000259" key="4">
    <source>
        <dbReference type="PROSITE" id="PS50157"/>
    </source>
</evidence>
<feature type="chain" id="PRO_5036468446" description="C2H2-type domain-containing protein" evidence="3">
    <location>
        <begin position="18"/>
        <end position="252"/>
    </location>
</feature>
<sequence length="252" mass="28783">MQLTLLVLKSVLSLVLDLQEQRLSMLSSWINLLDSKCPLEQIIRPSFLNGKKEETGLGDQQKKFNDAKVSTNGKHVKPTRSFIMEEIFGHGLWENKQSKKQVKETTSFFNNLQNARGDFVGLWGPPIKKEDQIEMEKKMIIEKKYVCKFCNKKFPSGKSLGGHIRIHTNEYSVASDSSSGKNPKKNKRSGHERLRRGKKMQLTLLVLKSVLSLVLDLQEQRLSMLSSWINLLDSKCPLEQIIRPSFLNGKVV</sequence>
<feature type="compositionally biased region" description="Polar residues" evidence="2">
    <location>
        <begin position="172"/>
        <end position="181"/>
    </location>
</feature>
<keyword evidence="3" id="KW-0732">Signal</keyword>
<dbReference type="Gene3D" id="3.30.160.60">
    <property type="entry name" value="Classic Zinc Finger"/>
    <property type="match status" value="1"/>
</dbReference>